<feature type="transmembrane region" description="Helical" evidence="7">
    <location>
        <begin position="154"/>
        <end position="176"/>
    </location>
</feature>
<dbReference type="Pfam" id="PF09335">
    <property type="entry name" value="VTT_dom"/>
    <property type="match status" value="1"/>
</dbReference>
<evidence type="ECO:0000256" key="4">
    <source>
        <dbReference type="ARBA" id="ARBA00022692"/>
    </source>
</evidence>
<keyword evidence="5 7" id="KW-1133">Transmembrane helix</keyword>
<dbReference type="RefSeq" id="WP_345525090.1">
    <property type="nucleotide sequence ID" value="NZ_BAABKN010000005.1"/>
</dbReference>
<proteinExistence type="inferred from homology"/>
<protein>
    <submittedName>
        <fullName evidence="10">VTT domain-containing protein</fullName>
    </submittedName>
</protein>
<feature type="transmembrane region" description="Helical" evidence="7">
    <location>
        <begin position="20"/>
        <end position="47"/>
    </location>
</feature>
<organism evidence="10 11">
    <name type="scientific">Nocardioides endophyticus</name>
    <dbReference type="NCBI Taxonomy" id="1353775"/>
    <lineage>
        <taxon>Bacteria</taxon>
        <taxon>Bacillati</taxon>
        <taxon>Actinomycetota</taxon>
        <taxon>Actinomycetes</taxon>
        <taxon>Propionibacteriales</taxon>
        <taxon>Nocardioidaceae</taxon>
        <taxon>Nocardioides</taxon>
    </lineage>
</organism>
<dbReference type="PANTHER" id="PTHR30353:SF0">
    <property type="entry name" value="TRANSMEMBRANE PROTEIN"/>
    <property type="match status" value="1"/>
</dbReference>
<comment type="caution">
    <text evidence="10">The sequence shown here is derived from an EMBL/GenBank/DDBJ whole genome shotgun (WGS) entry which is preliminary data.</text>
</comment>
<dbReference type="Proteomes" id="UP001499882">
    <property type="component" value="Unassembled WGS sequence"/>
</dbReference>
<accession>A0ABP8YDA9</accession>
<comment type="subcellular location">
    <subcellularLocation>
        <location evidence="1 7">Cell membrane</location>
        <topology evidence="1 7">Multi-pass membrane protein</topology>
    </subcellularLocation>
</comment>
<gene>
    <name evidence="10" type="ORF">GCM10023350_06040</name>
</gene>
<evidence type="ECO:0000256" key="2">
    <source>
        <dbReference type="ARBA" id="ARBA00010792"/>
    </source>
</evidence>
<evidence type="ECO:0000256" key="6">
    <source>
        <dbReference type="ARBA" id="ARBA00023136"/>
    </source>
</evidence>
<feature type="region of interest" description="Disordered" evidence="8">
    <location>
        <begin position="210"/>
        <end position="236"/>
    </location>
</feature>
<dbReference type="EMBL" id="BAABKN010000005">
    <property type="protein sequence ID" value="GAA4726108.1"/>
    <property type="molecule type" value="Genomic_DNA"/>
</dbReference>
<dbReference type="InterPro" id="IPR032816">
    <property type="entry name" value="VTT_dom"/>
</dbReference>
<comment type="similarity">
    <text evidence="2 7">Belongs to the DedA family.</text>
</comment>
<dbReference type="PANTHER" id="PTHR30353">
    <property type="entry name" value="INNER MEMBRANE PROTEIN DEDA-RELATED"/>
    <property type="match status" value="1"/>
</dbReference>
<keyword evidence="6 7" id="KW-0472">Membrane</keyword>
<evidence type="ECO:0000256" key="1">
    <source>
        <dbReference type="ARBA" id="ARBA00004651"/>
    </source>
</evidence>
<sequence>MSGRERFLACERDPLPDAYLAGLGPVALLVVMAIVFAETGLLVGFFLPGDSLLFTVGVLTSAGVLGLPFGVVALGICVAALVGDQVGYLIGRRGGPRVFNRPGSRLFSQAHADRAQAFFARHGSRAVVLARFVPVARTFTPVVAGVGRMPYRRFLAYNLLGALAWGVGVLTAGYFLGGVPFVAAHVELILLGVVAVSLVPAVVATARHRRSAGRAEKTDAEPIAQSPDAMSGSPVR</sequence>
<evidence type="ECO:0000256" key="8">
    <source>
        <dbReference type="SAM" id="MobiDB-lite"/>
    </source>
</evidence>
<evidence type="ECO:0000256" key="7">
    <source>
        <dbReference type="RuleBase" id="RU367016"/>
    </source>
</evidence>
<evidence type="ECO:0000256" key="5">
    <source>
        <dbReference type="ARBA" id="ARBA00022989"/>
    </source>
</evidence>
<name>A0ABP8YDA9_9ACTN</name>
<evidence type="ECO:0000313" key="11">
    <source>
        <dbReference type="Proteomes" id="UP001499882"/>
    </source>
</evidence>
<evidence type="ECO:0000256" key="3">
    <source>
        <dbReference type="ARBA" id="ARBA00022475"/>
    </source>
</evidence>
<evidence type="ECO:0000259" key="9">
    <source>
        <dbReference type="Pfam" id="PF09335"/>
    </source>
</evidence>
<dbReference type="InterPro" id="IPR032818">
    <property type="entry name" value="DedA-like"/>
</dbReference>
<feature type="transmembrane region" description="Helical" evidence="7">
    <location>
        <begin position="53"/>
        <end position="83"/>
    </location>
</feature>
<evidence type="ECO:0000313" key="10">
    <source>
        <dbReference type="EMBL" id="GAA4726108.1"/>
    </source>
</evidence>
<keyword evidence="11" id="KW-1185">Reference proteome</keyword>
<keyword evidence="4 7" id="KW-0812">Transmembrane</keyword>
<feature type="transmembrane region" description="Helical" evidence="7">
    <location>
        <begin position="182"/>
        <end position="204"/>
    </location>
</feature>
<keyword evidence="3 7" id="KW-1003">Cell membrane</keyword>
<reference evidence="11" key="1">
    <citation type="journal article" date="2019" name="Int. J. Syst. Evol. Microbiol.">
        <title>The Global Catalogue of Microorganisms (GCM) 10K type strain sequencing project: providing services to taxonomists for standard genome sequencing and annotation.</title>
        <authorList>
            <consortium name="The Broad Institute Genomics Platform"/>
            <consortium name="The Broad Institute Genome Sequencing Center for Infectious Disease"/>
            <person name="Wu L."/>
            <person name="Ma J."/>
        </authorList>
    </citation>
    <scope>NUCLEOTIDE SEQUENCE [LARGE SCALE GENOMIC DNA]</scope>
    <source>
        <strain evidence="11">JCM 18532</strain>
    </source>
</reference>
<feature type="domain" description="VTT" evidence="9">
    <location>
        <begin position="47"/>
        <end position="174"/>
    </location>
</feature>